<reference evidence="2" key="1">
    <citation type="journal article" date="2020" name="Stud. Mycol.">
        <title>101 Dothideomycetes genomes: a test case for predicting lifestyles and emergence of pathogens.</title>
        <authorList>
            <person name="Haridas S."/>
            <person name="Albert R."/>
            <person name="Binder M."/>
            <person name="Bloem J."/>
            <person name="Labutti K."/>
            <person name="Salamov A."/>
            <person name="Andreopoulos B."/>
            <person name="Baker S."/>
            <person name="Barry K."/>
            <person name="Bills G."/>
            <person name="Bluhm B."/>
            <person name="Cannon C."/>
            <person name="Castanera R."/>
            <person name="Culley D."/>
            <person name="Daum C."/>
            <person name="Ezra D."/>
            <person name="Gonzalez J."/>
            <person name="Henrissat B."/>
            <person name="Kuo A."/>
            <person name="Liang C."/>
            <person name="Lipzen A."/>
            <person name="Lutzoni F."/>
            <person name="Magnuson J."/>
            <person name="Mondo S."/>
            <person name="Nolan M."/>
            <person name="Ohm R."/>
            <person name="Pangilinan J."/>
            <person name="Park H.-J."/>
            <person name="Ramirez L."/>
            <person name="Alfaro M."/>
            <person name="Sun H."/>
            <person name="Tritt A."/>
            <person name="Yoshinaga Y."/>
            <person name="Zwiers L.-H."/>
            <person name="Turgeon B."/>
            <person name="Goodwin S."/>
            <person name="Spatafora J."/>
            <person name="Crous P."/>
            <person name="Grigoriev I."/>
        </authorList>
    </citation>
    <scope>NUCLEOTIDE SEQUENCE</scope>
    <source>
        <strain evidence="2">HMLAC05119</strain>
    </source>
</reference>
<feature type="region of interest" description="Disordered" evidence="1">
    <location>
        <begin position="150"/>
        <end position="218"/>
    </location>
</feature>
<evidence type="ECO:0000256" key="1">
    <source>
        <dbReference type="SAM" id="MobiDB-lite"/>
    </source>
</evidence>
<dbReference type="Proteomes" id="UP000800096">
    <property type="component" value="Unassembled WGS sequence"/>
</dbReference>
<accession>A0A6A5QB09</accession>
<dbReference type="AlphaFoldDB" id="A0A6A5QB09"/>
<evidence type="ECO:0000313" key="2">
    <source>
        <dbReference type="EMBL" id="KAF1912695.1"/>
    </source>
</evidence>
<protein>
    <submittedName>
        <fullName evidence="2">Uncharacterized protein</fullName>
    </submittedName>
</protein>
<name>A0A6A5QB09_AMPQU</name>
<gene>
    <name evidence="2" type="ORF">BDU57DRAFT_583185</name>
</gene>
<feature type="compositionally biased region" description="Polar residues" evidence="1">
    <location>
        <begin position="178"/>
        <end position="206"/>
    </location>
</feature>
<keyword evidence="3" id="KW-1185">Reference proteome</keyword>
<evidence type="ECO:0000313" key="3">
    <source>
        <dbReference type="Proteomes" id="UP000800096"/>
    </source>
</evidence>
<dbReference type="EMBL" id="ML979140">
    <property type="protein sequence ID" value="KAF1912695.1"/>
    <property type="molecule type" value="Genomic_DNA"/>
</dbReference>
<proteinExistence type="predicted"/>
<sequence>MSATRLARLYETNLYGIASNSLHTNTLRNSKSKAVLTMQFTTQALVLSSALASTTSAAHVFSTFYQGKRPRRKQISYDVANSGCFNITINAHNIMFSQAPSLGNHPPAKGPYCLHGFNASSCPGPITGDAREEFGNMVPGLLLPAHVRRTNSGRRDARVNRGAIARQQHPAAAKEPSQRSSAPHTSYAPPQSHSISTRTIHPSSMHITHRLTIIPVPP</sequence>
<organism evidence="2 3">
    <name type="scientific">Ampelomyces quisqualis</name>
    <name type="common">Powdery mildew agent</name>
    <dbReference type="NCBI Taxonomy" id="50730"/>
    <lineage>
        <taxon>Eukaryota</taxon>
        <taxon>Fungi</taxon>
        <taxon>Dikarya</taxon>
        <taxon>Ascomycota</taxon>
        <taxon>Pezizomycotina</taxon>
        <taxon>Dothideomycetes</taxon>
        <taxon>Pleosporomycetidae</taxon>
        <taxon>Pleosporales</taxon>
        <taxon>Pleosporineae</taxon>
        <taxon>Phaeosphaeriaceae</taxon>
        <taxon>Ampelomyces</taxon>
    </lineage>
</organism>